<organism evidence="1 2">
    <name type="scientific">Lactobacillus johnsonii</name>
    <dbReference type="NCBI Taxonomy" id="33959"/>
    <lineage>
        <taxon>Bacteria</taxon>
        <taxon>Bacillati</taxon>
        <taxon>Bacillota</taxon>
        <taxon>Bacilli</taxon>
        <taxon>Lactobacillales</taxon>
        <taxon>Lactobacillaceae</taxon>
        <taxon>Lactobacillus</taxon>
    </lineage>
</organism>
<evidence type="ECO:0000313" key="2">
    <source>
        <dbReference type="Proteomes" id="UP000464749"/>
    </source>
</evidence>
<dbReference type="EMBL" id="CP040856">
    <property type="protein sequence ID" value="QIA88653.1"/>
    <property type="molecule type" value="Genomic_DNA"/>
</dbReference>
<gene>
    <name evidence="1" type="ORF">FEE39_10450</name>
</gene>
<accession>A0A9X7XVL7</accession>
<keyword evidence="1" id="KW-0614">Plasmid</keyword>
<sequence>MNKKLSNYLNLLQLSYDDAVGFLLKKYGPVKNNYFKEKSYKRLLAGEIKYPAKNKISRTQDGLYCHHIEENKYLNINDPEFCKQNHVPFEAQKAEKLVYCDLIEHYILHVLITIETNAKFGWPGVRTYFIDNIVRWYVVKKHLPTYGWQLSCYKKAYLSKTETKCLFNETKKFLPNKLAHGLDIECESSIYSYEHEDELQREYEDQMIRFSFYQIRPYLIERGDICYSSKLCTYLEYLKNMQICSSRTEQVAQSIIGEWLISEIKRIIEIKDRKKNPEKYVLLDKLAELRDIYNRKRWERKQLVNKQKEYSEFHSKYPNLQYLDIDPDVNRTKIISILYKNWYSNSFPSRRAYKDSVVELYRDDLLRELNEKINPVEW</sequence>
<name>A0A9X7XVL7_LACJH</name>
<dbReference type="Proteomes" id="UP000464749">
    <property type="component" value="Plasmid unnamed2"/>
</dbReference>
<dbReference type="AlphaFoldDB" id="A0A9X7XVL7"/>
<protein>
    <submittedName>
        <fullName evidence="1">Uncharacterized protein</fullName>
    </submittedName>
</protein>
<geneLocation type="plasmid" evidence="1 2">
    <name>unnamed2</name>
</geneLocation>
<reference evidence="1 2" key="1">
    <citation type="submission" date="2019-06" db="EMBL/GenBank/DDBJ databases">
        <title>Whole genome sequencing of Lactobacillus johnsonii strain G2A.</title>
        <authorList>
            <person name="Conlan S."/>
            <person name="Thomas P.J."/>
            <person name="Mullikin J."/>
            <person name="Singer J."/>
            <person name="Weaver C."/>
            <person name="Segre J.A."/>
        </authorList>
    </citation>
    <scope>NUCLEOTIDE SEQUENCE [LARGE SCALE GENOMIC DNA]</scope>
    <source>
        <strain evidence="1 2">G2A</strain>
        <plasmid evidence="1 2">unnamed2</plasmid>
    </source>
</reference>
<dbReference type="RefSeq" id="WP_163589010.1">
    <property type="nucleotide sequence ID" value="NZ_CP040856.1"/>
</dbReference>
<evidence type="ECO:0000313" key="1">
    <source>
        <dbReference type="EMBL" id="QIA88653.1"/>
    </source>
</evidence>
<proteinExistence type="predicted"/>